<reference evidence="1 2" key="1">
    <citation type="submission" date="2018-11" db="EMBL/GenBank/DDBJ databases">
        <title>Proposal to divide the Flavobacteriaceae and reorganize its genera based on Amino Acid Identity values calculated from whole genome sequences.</title>
        <authorList>
            <person name="Nicholson A.C."/>
            <person name="Gulvik C.A."/>
            <person name="Whitney A.M."/>
            <person name="Humrighouse B.W."/>
            <person name="Bell M."/>
            <person name="Holmes B."/>
            <person name="Steigerwalt A.G."/>
            <person name="Villarma A."/>
            <person name="Sheth M."/>
            <person name="Batra D."/>
            <person name="Pryor J."/>
            <person name="Bernardet J.-F."/>
            <person name="Hugo C."/>
            <person name="Kampfer P."/>
            <person name="Newman J."/>
            <person name="McQuiston J.R."/>
        </authorList>
    </citation>
    <scope>NUCLEOTIDE SEQUENCE [LARGE SCALE GENOMIC DNA]</scope>
    <source>
        <strain evidence="1 2">H5559</strain>
    </source>
</reference>
<evidence type="ECO:0000313" key="2">
    <source>
        <dbReference type="Proteomes" id="UP000269015"/>
    </source>
</evidence>
<sequence length="97" mass="11178">MKFIIEYTNHTQNRVLKYIIDEYSFDSEPTLNEINFEIVVNKLSLTASENNEIVQVLGFCPYGEWIKGDYNVPKSRKGILKVKDNLDPGNSFLCTGR</sequence>
<protein>
    <submittedName>
        <fullName evidence="1">Uncharacterized protein</fullName>
    </submittedName>
</protein>
<organism evidence="1 2">
    <name type="scientific">Chryseobacterium indologenes</name>
    <name type="common">Flavobacterium indologenes</name>
    <dbReference type="NCBI Taxonomy" id="253"/>
    <lineage>
        <taxon>Bacteria</taxon>
        <taxon>Pseudomonadati</taxon>
        <taxon>Bacteroidota</taxon>
        <taxon>Flavobacteriia</taxon>
        <taxon>Flavobacteriales</taxon>
        <taxon>Weeksellaceae</taxon>
        <taxon>Chryseobacterium group</taxon>
        <taxon>Chryseobacterium</taxon>
    </lineage>
</organism>
<dbReference type="Proteomes" id="UP000269015">
    <property type="component" value="Chromosome"/>
</dbReference>
<gene>
    <name evidence="1" type="ORF">EG352_13990</name>
</gene>
<dbReference type="AlphaFoldDB" id="A0AAD0YWY7"/>
<proteinExistence type="predicted"/>
<accession>A0AAD0YWY7</accession>
<evidence type="ECO:0000313" key="1">
    <source>
        <dbReference type="EMBL" id="AZB18812.1"/>
    </source>
</evidence>
<dbReference type="RefSeq" id="WP_061085411.1">
    <property type="nucleotide sequence ID" value="NZ_CP033930.1"/>
</dbReference>
<name>A0AAD0YWY7_CHRID</name>
<dbReference type="EMBL" id="CP033930">
    <property type="protein sequence ID" value="AZB18812.1"/>
    <property type="molecule type" value="Genomic_DNA"/>
</dbReference>